<comment type="similarity">
    <text evidence="1">Belongs to the glycosyl hydrolase 32 family.</text>
</comment>
<dbReference type="SUPFAM" id="SSF75005">
    <property type="entry name" value="Arabinanase/levansucrase/invertase"/>
    <property type="match status" value="1"/>
</dbReference>
<evidence type="ECO:0000313" key="7">
    <source>
        <dbReference type="Proteomes" id="UP000238479"/>
    </source>
</evidence>
<dbReference type="AlphaFoldDB" id="A0A2P6RY65"/>
<keyword evidence="7" id="KW-1185">Reference proteome</keyword>
<feature type="chain" id="PRO_5015143527" evidence="4">
    <location>
        <begin position="27"/>
        <end position="247"/>
    </location>
</feature>
<dbReference type="GO" id="GO:0004564">
    <property type="term" value="F:beta-fructofuranosidase activity"/>
    <property type="evidence" value="ECO:0007669"/>
    <property type="project" value="UniProtKB-EC"/>
</dbReference>
<evidence type="ECO:0000259" key="5">
    <source>
        <dbReference type="Pfam" id="PF00251"/>
    </source>
</evidence>
<evidence type="ECO:0000313" key="6">
    <source>
        <dbReference type="EMBL" id="PRQ51360.1"/>
    </source>
</evidence>
<dbReference type="EMBL" id="PDCK01000040">
    <property type="protein sequence ID" value="PRQ51360.1"/>
    <property type="molecule type" value="Genomic_DNA"/>
</dbReference>
<keyword evidence="2 6" id="KW-0378">Hydrolase</keyword>
<organism evidence="6 7">
    <name type="scientific">Rosa chinensis</name>
    <name type="common">China rose</name>
    <dbReference type="NCBI Taxonomy" id="74649"/>
    <lineage>
        <taxon>Eukaryota</taxon>
        <taxon>Viridiplantae</taxon>
        <taxon>Streptophyta</taxon>
        <taxon>Embryophyta</taxon>
        <taxon>Tracheophyta</taxon>
        <taxon>Spermatophyta</taxon>
        <taxon>Magnoliopsida</taxon>
        <taxon>eudicotyledons</taxon>
        <taxon>Gunneridae</taxon>
        <taxon>Pentapetalae</taxon>
        <taxon>rosids</taxon>
        <taxon>fabids</taxon>
        <taxon>Rosales</taxon>
        <taxon>Rosaceae</taxon>
        <taxon>Rosoideae</taxon>
        <taxon>Rosoideae incertae sedis</taxon>
        <taxon>Rosa</taxon>
    </lineage>
</organism>
<evidence type="ECO:0000256" key="1">
    <source>
        <dbReference type="ARBA" id="ARBA00009902"/>
    </source>
</evidence>
<gene>
    <name evidence="6" type="ORF">RchiOBHm_Chr2g0143511</name>
</gene>
<evidence type="ECO:0000256" key="2">
    <source>
        <dbReference type="ARBA" id="ARBA00022801"/>
    </source>
</evidence>
<comment type="caution">
    <text evidence="6">The sequence shown here is derived from an EMBL/GenBank/DDBJ whole genome shotgun (WGS) entry which is preliminary data.</text>
</comment>
<reference evidence="6 7" key="1">
    <citation type="journal article" date="2018" name="Nat. Genet.">
        <title>The Rosa genome provides new insights in the design of modern roses.</title>
        <authorList>
            <person name="Bendahmane M."/>
        </authorList>
    </citation>
    <scope>NUCLEOTIDE SEQUENCE [LARGE SCALE GENOMIC DNA]</scope>
    <source>
        <strain evidence="7">cv. Old Blush</strain>
    </source>
</reference>
<dbReference type="InterPro" id="IPR013148">
    <property type="entry name" value="Glyco_hydro_32_N"/>
</dbReference>
<keyword evidence="4" id="KW-0732">Signal</keyword>
<dbReference type="Pfam" id="PF00251">
    <property type="entry name" value="Glyco_hydro_32N"/>
    <property type="match status" value="1"/>
</dbReference>
<dbReference type="SMART" id="SM00640">
    <property type="entry name" value="Glyco_32"/>
    <property type="match status" value="1"/>
</dbReference>
<dbReference type="InterPro" id="IPR050551">
    <property type="entry name" value="Fructan_Metab_Enzymes"/>
</dbReference>
<feature type="domain" description="Glycosyl hydrolase family 32 N-terminal" evidence="5">
    <location>
        <begin position="55"/>
        <end position="243"/>
    </location>
</feature>
<dbReference type="InterPro" id="IPR023296">
    <property type="entry name" value="Glyco_hydro_beta-prop_sf"/>
</dbReference>
<name>A0A2P6RY65_ROSCH</name>
<dbReference type="PANTHER" id="PTHR31953">
    <property type="entry name" value="BETA-FRUCTOFURANOSIDASE, INSOLUBLE ISOENZYME CWINV1-RELATED"/>
    <property type="match status" value="1"/>
</dbReference>
<keyword evidence="3 6" id="KW-0326">Glycosidase</keyword>
<protein>
    <submittedName>
        <fullName evidence="6">Putative beta-fructofuranosidase</fullName>
        <ecNumber evidence="6">3.2.1.26</ecNumber>
    </submittedName>
</protein>
<dbReference type="OMA" id="RANHINA"/>
<dbReference type="EC" id="3.2.1.26" evidence="6"/>
<feature type="signal peptide" evidence="4">
    <location>
        <begin position="1"/>
        <end position="26"/>
    </location>
</feature>
<proteinExistence type="inferred from homology"/>
<dbReference type="InterPro" id="IPR001362">
    <property type="entry name" value="Glyco_hydro_32"/>
</dbReference>
<evidence type="ECO:0000256" key="4">
    <source>
        <dbReference type="SAM" id="SignalP"/>
    </source>
</evidence>
<dbReference type="Gene3D" id="2.115.10.20">
    <property type="entry name" value="Glycosyl hydrolase domain, family 43"/>
    <property type="match status" value="1"/>
</dbReference>
<dbReference type="GO" id="GO:0005975">
    <property type="term" value="P:carbohydrate metabolic process"/>
    <property type="evidence" value="ECO:0007669"/>
    <property type="project" value="InterPro"/>
</dbReference>
<accession>A0A2P6RY65</accession>
<dbReference type="STRING" id="74649.A0A2P6RY65"/>
<dbReference type="Gramene" id="PRQ51360">
    <property type="protein sequence ID" value="PRQ51360"/>
    <property type="gene ID" value="RchiOBHm_Chr2g0143511"/>
</dbReference>
<evidence type="ECO:0000256" key="3">
    <source>
        <dbReference type="ARBA" id="ARBA00023295"/>
    </source>
</evidence>
<sequence>MAMMITSLWEFCVLSLLLSYVVELEASHHVYSNIQTSELTSTRHQTKEPYRTGYHFQPPKNWINDPNVDLMRTSTIARTQLWKMDAAHSTSTYLLNWTPHDDAIYPSQLFDINGCWSGSATILSGGKPAIFYTGINPQNKQAQNLAFPKNLSDPFLKEWVKIPQNPLMKATRANHINATSFRDPTTAWLGSDNRWRLIGGSQKNQTGSAILYRSKDFLNWTKVNHPLHSAKKTGMWECPDFFSSFKE</sequence>
<dbReference type="Proteomes" id="UP000238479">
    <property type="component" value="Chromosome 2"/>
</dbReference>